<dbReference type="PANTHER" id="PTHR34835">
    <property type="entry name" value="OS07G0283600 PROTEIN-RELATED"/>
    <property type="match status" value="1"/>
</dbReference>
<dbReference type="PANTHER" id="PTHR34835:SF90">
    <property type="entry name" value="AMINOTRANSFERASE-LIKE PLANT MOBILE DOMAIN-CONTAINING PROTEIN"/>
    <property type="match status" value="1"/>
</dbReference>
<protein>
    <submittedName>
        <fullName evidence="1">OLC1v1008410C1</fullName>
    </submittedName>
</protein>
<sequence length="247" mass="28676">MVKEWRSRMKKPVGDATGDVVVAKILASRDDYGDEFKMDFLIFVTSSFLHGTNSTKFYYKVIKSLANISEVKEYNWCQFVIKALNDGVDHYQDKGTFYGPMSFLTLCYLDRCRYKESHLRKWSAISCWDEDKMKDKIQRKESKGGFGRVYVEDCVKKPDQEEEQKLQHKKEVIQKRVSPQQLCELIPKLDDKKKGEIMDMGFGALLEIKIKTCPKSLCRILVGRFQFGSGIIQFGNNGQEFIIIEDE</sequence>
<keyword evidence="2" id="KW-1185">Reference proteome</keyword>
<evidence type="ECO:0000313" key="2">
    <source>
        <dbReference type="Proteomes" id="UP001161247"/>
    </source>
</evidence>
<name>A0AAV1DPW5_OLDCO</name>
<organism evidence="1 2">
    <name type="scientific">Oldenlandia corymbosa var. corymbosa</name>
    <dbReference type="NCBI Taxonomy" id="529605"/>
    <lineage>
        <taxon>Eukaryota</taxon>
        <taxon>Viridiplantae</taxon>
        <taxon>Streptophyta</taxon>
        <taxon>Embryophyta</taxon>
        <taxon>Tracheophyta</taxon>
        <taxon>Spermatophyta</taxon>
        <taxon>Magnoliopsida</taxon>
        <taxon>eudicotyledons</taxon>
        <taxon>Gunneridae</taxon>
        <taxon>Pentapetalae</taxon>
        <taxon>asterids</taxon>
        <taxon>lamiids</taxon>
        <taxon>Gentianales</taxon>
        <taxon>Rubiaceae</taxon>
        <taxon>Rubioideae</taxon>
        <taxon>Spermacoceae</taxon>
        <taxon>Hedyotis-Oldenlandia complex</taxon>
        <taxon>Oldenlandia</taxon>
    </lineage>
</organism>
<evidence type="ECO:0000313" key="1">
    <source>
        <dbReference type="EMBL" id="CAI9108733.1"/>
    </source>
</evidence>
<dbReference type="AlphaFoldDB" id="A0AAV1DPW5"/>
<proteinExistence type="predicted"/>
<gene>
    <name evidence="1" type="ORF">OLC1_LOCUS16761</name>
</gene>
<dbReference type="Proteomes" id="UP001161247">
    <property type="component" value="Chromosome 6"/>
</dbReference>
<dbReference type="EMBL" id="OX459123">
    <property type="protein sequence ID" value="CAI9108733.1"/>
    <property type="molecule type" value="Genomic_DNA"/>
</dbReference>
<accession>A0AAV1DPW5</accession>
<reference evidence="1" key="1">
    <citation type="submission" date="2023-03" db="EMBL/GenBank/DDBJ databases">
        <authorList>
            <person name="Julca I."/>
        </authorList>
    </citation>
    <scope>NUCLEOTIDE SEQUENCE</scope>
</reference>